<dbReference type="Proteomes" id="UP000308181">
    <property type="component" value="Unassembled WGS sequence"/>
</dbReference>
<dbReference type="Gene3D" id="3.30.70.100">
    <property type="match status" value="1"/>
</dbReference>
<dbReference type="EMBL" id="SWBP01000002">
    <property type="protein sequence ID" value="TKB99187.1"/>
    <property type="molecule type" value="Genomic_DNA"/>
</dbReference>
<dbReference type="InterPro" id="IPR018062">
    <property type="entry name" value="HTH_AraC-typ_CS"/>
</dbReference>
<dbReference type="GO" id="GO:0043565">
    <property type="term" value="F:sequence-specific DNA binding"/>
    <property type="evidence" value="ECO:0007669"/>
    <property type="project" value="InterPro"/>
</dbReference>
<dbReference type="InterPro" id="IPR036163">
    <property type="entry name" value="HMA_dom_sf"/>
</dbReference>
<protein>
    <submittedName>
        <fullName evidence="5">Helix-turn-helix transcriptional regulator</fullName>
    </submittedName>
</protein>
<feature type="domain" description="HTH araC/xylS-type" evidence="4">
    <location>
        <begin position="75"/>
        <end position="176"/>
    </location>
</feature>
<comment type="caution">
    <text evidence="5">The sequence shown here is derived from an EMBL/GenBank/DDBJ whole genome shotgun (WGS) entry which is preliminary data.</text>
</comment>
<evidence type="ECO:0000256" key="2">
    <source>
        <dbReference type="ARBA" id="ARBA00023125"/>
    </source>
</evidence>
<dbReference type="Pfam" id="PF12833">
    <property type="entry name" value="HTH_18"/>
    <property type="match status" value="1"/>
</dbReference>
<keyword evidence="3" id="KW-0804">Transcription</keyword>
<evidence type="ECO:0000256" key="3">
    <source>
        <dbReference type="ARBA" id="ARBA00023163"/>
    </source>
</evidence>
<dbReference type="GO" id="GO:0003700">
    <property type="term" value="F:DNA-binding transcription factor activity"/>
    <property type="evidence" value="ECO:0007669"/>
    <property type="project" value="InterPro"/>
</dbReference>
<dbReference type="InterPro" id="IPR009057">
    <property type="entry name" value="Homeodomain-like_sf"/>
</dbReference>
<dbReference type="PANTHER" id="PTHR43280:SF28">
    <property type="entry name" value="HTH-TYPE TRANSCRIPTIONAL ACTIVATOR RHAS"/>
    <property type="match status" value="1"/>
</dbReference>
<dbReference type="SMART" id="SM00342">
    <property type="entry name" value="HTH_ARAC"/>
    <property type="match status" value="1"/>
</dbReference>
<organism evidence="5 6">
    <name type="scientific">Pedobacter cryophilus</name>
    <dbReference type="NCBI Taxonomy" id="2571271"/>
    <lineage>
        <taxon>Bacteria</taxon>
        <taxon>Pseudomonadati</taxon>
        <taxon>Bacteroidota</taxon>
        <taxon>Sphingobacteriia</taxon>
        <taxon>Sphingobacteriales</taxon>
        <taxon>Sphingobacteriaceae</taxon>
        <taxon>Pedobacter</taxon>
    </lineage>
</organism>
<sequence>MLLNIKNMVCDRCILVVKQQLEHMDLQVAEISLGTAVVSPDPSESKLSEIASSLNILGFELIEKDKDKLIERMRNVIIELIHHSESPELHVNFSQALTEQLHKDYSYLSRLFSDSEGITVEKFIIQQKIEKVKELLQYGELNLNEIAWKMGYSSNSHLSNQFKAVTGQSPREFKATEVNKRKPLDKV</sequence>
<reference evidence="5 6" key="1">
    <citation type="submission" date="2019-04" db="EMBL/GenBank/DDBJ databases">
        <title>Pedobacter sp. AR-3-17 sp. nov., isolated from Arctic soil.</title>
        <authorList>
            <person name="Dahal R.H."/>
            <person name="Kim D.-U."/>
        </authorList>
    </citation>
    <scope>NUCLEOTIDE SEQUENCE [LARGE SCALE GENOMIC DNA]</scope>
    <source>
        <strain evidence="5 6">AR-3-17</strain>
    </source>
</reference>
<dbReference type="InterPro" id="IPR018060">
    <property type="entry name" value="HTH_AraC"/>
</dbReference>
<dbReference type="PROSITE" id="PS01124">
    <property type="entry name" value="HTH_ARAC_FAMILY_2"/>
    <property type="match status" value="1"/>
</dbReference>
<evidence type="ECO:0000256" key="1">
    <source>
        <dbReference type="ARBA" id="ARBA00023015"/>
    </source>
</evidence>
<name>A0A4U1C2D2_9SPHI</name>
<dbReference type="AlphaFoldDB" id="A0A4U1C2D2"/>
<dbReference type="Gene3D" id="1.10.10.60">
    <property type="entry name" value="Homeodomain-like"/>
    <property type="match status" value="1"/>
</dbReference>
<dbReference type="SUPFAM" id="SSF55008">
    <property type="entry name" value="HMA, heavy metal-associated domain"/>
    <property type="match status" value="1"/>
</dbReference>
<keyword evidence="6" id="KW-1185">Reference proteome</keyword>
<dbReference type="PANTHER" id="PTHR43280">
    <property type="entry name" value="ARAC-FAMILY TRANSCRIPTIONAL REGULATOR"/>
    <property type="match status" value="1"/>
</dbReference>
<accession>A0A4U1C2D2</accession>
<keyword evidence="1" id="KW-0805">Transcription regulation</keyword>
<dbReference type="OrthoDB" id="952277at2"/>
<dbReference type="SUPFAM" id="SSF46689">
    <property type="entry name" value="Homeodomain-like"/>
    <property type="match status" value="1"/>
</dbReference>
<evidence type="ECO:0000313" key="6">
    <source>
        <dbReference type="Proteomes" id="UP000308181"/>
    </source>
</evidence>
<gene>
    <name evidence="5" type="ORF">FA046_08770</name>
</gene>
<dbReference type="PROSITE" id="PS00041">
    <property type="entry name" value="HTH_ARAC_FAMILY_1"/>
    <property type="match status" value="1"/>
</dbReference>
<dbReference type="RefSeq" id="WP_136825999.1">
    <property type="nucleotide sequence ID" value="NZ_SWBP01000002.1"/>
</dbReference>
<dbReference type="GO" id="GO:0046872">
    <property type="term" value="F:metal ion binding"/>
    <property type="evidence" value="ECO:0007669"/>
    <property type="project" value="InterPro"/>
</dbReference>
<keyword evidence="2" id="KW-0238">DNA-binding</keyword>
<evidence type="ECO:0000259" key="4">
    <source>
        <dbReference type="PROSITE" id="PS01124"/>
    </source>
</evidence>
<evidence type="ECO:0000313" key="5">
    <source>
        <dbReference type="EMBL" id="TKB99187.1"/>
    </source>
</evidence>
<proteinExistence type="predicted"/>